<keyword evidence="2" id="KW-1185">Reference proteome</keyword>
<dbReference type="AlphaFoldDB" id="A0A1R1ESJ3"/>
<dbReference type="RefSeq" id="WP_076170662.1">
    <property type="nucleotide sequence ID" value="NZ_MRTP01000003.1"/>
</dbReference>
<comment type="caution">
    <text evidence="1">The sequence shown here is derived from an EMBL/GenBank/DDBJ whole genome shotgun (WGS) entry which is preliminary data.</text>
</comment>
<dbReference type="Proteomes" id="UP000187172">
    <property type="component" value="Unassembled WGS sequence"/>
</dbReference>
<sequence length="280" mass="30997">MKTIGFIDYYLDEWHAEHYPKWIEQASGGTMKVAYAYGMADSPSGRTNVQWSEDKGIELLPSIAEVVDRSDYIIVLSPDHPQYHEPLAQLPLQSGKPTYIDKTFAPDRQTARRLFNLAEQHGTPLFSSSALRFAAEYAGAERAGIENIISFGPGRYDNYSIHQIEPIVSLLGPGVRRMMYTGTPHAPSWLIGFSGGRQAEIHHLGGGCPFSLTVSYTSGETNMLKADSDYFGLFAGALVRFFETGVPPVDPAETVAVITIIEQGFKAKETPYQWVELPSE</sequence>
<accession>A0A1R1ESJ3</accession>
<name>A0A1R1ESJ3_9BACL</name>
<dbReference type="Gene3D" id="3.40.50.720">
    <property type="entry name" value="NAD(P)-binding Rossmann-like Domain"/>
    <property type="match status" value="1"/>
</dbReference>
<evidence type="ECO:0000313" key="1">
    <source>
        <dbReference type="EMBL" id="OMF54757.1"/>
    </source>
</evidence>
<proteinExistence type="predicted"/>
<gene>
    <name evidence="1" type="ORF">BK138_16560</name>
</gene>
<organism evidence="1 2">
    <name type="scientific">Paenibacillus rhizosphaerae</name>
    <dbReference type="NCBI Taxonomy" id="297318"/>
    <lineage>
        <taxon>Bacteria</taxon>
        <taxon>Bacillati</taxon>
        <taxon>Bacillota</taxon>
        <taxon>Bacilli</taxon>
        <taxon>Bacillales</taxon>
        <taxon>Paenibacillaceae</taxon>
        <taxon>Paenibacillus</taxon>
    </lineage>
</organism>
<dbReference type="SUPFAM" id="SSF51735">
    <property type="entry name" value="NAD(P)-binding Rossmann-fold domains"/>
    <property type="match status" value="1"/>
</dbReference>
<dbReference type="STRING" id="297318.BK138_16560"/>
<reference evidence="1 2" key="1">
    <citation type="submission" date="2016-11" db="EMBL/GenBank/DDBJ databases">
        <title>Paenibacillus species isolates.</title>
        <authorList>
            <person name="Beno S.M."/>
        </authorList>
    </citation>
    <scope>NUCLEOTIDE SEQUENCE [LARGE SCALE GENOMIC DNA]</scope>
    <source>
        <strain evidence="1 2">FSL R5-0378</strain>
    </source>
</reference>
<evidence type="ECO:0000313" key="2">
    <source>
        <dbReference type="Proteomes" id="UP000187172"/>
    </source>
</evidence>
<dbReference type="EMBL" id="MRTP01000003">
    <property type="protein sequence ID" value="OMF54757.1"/>
    <property type="molecule type" value="Genomic_DNA"/>
</dbReference>
<protein>
    <recommendedName>
        <fullName evidence="3">Gfo/Idh/MocA-like oxidoreductase N-terminal domain-containing protein</fullName>
    </recommendedName>
</protein>
<dbReference type="InterPro" id="IPR036291">
    <property type="entry name" value="NAD(P)-bd_dom_sf"/>
</dbReference>
<evidence type="ECO:0008006" key="3">
    <source>
        <dbReference type="Google" id="ProtNLM"/>
    </source>
</evidence>